<protein>
    <recommendedName>
        <fullName evidence="3">RING-type E3 ubiquitin transferase</fullName>
        <ecNumber evidence="3">2.3.2.27</ecNumber>
    </recommendedName>
</protein>
<dbReference type="AlphaFoldDB" id="A0A843VKB8"/>
<keyword evidence="16" id="KW-1185">Reference proteome</keyword>
<proteinExistence type="predicted"/>
<accession>A0A843VKB8</accession>
<dbReference type="InterPro" id="IPR001841">
    <property type="entry name" value="Znf_RING"/>
</dbReference>
<dbReference type="EMBL" id="NMUH01001800">
    <property type="protein sequence ID" value="MQL95516.1"/>
    <property type="molecule type" value="Genomic_DNA"/>
</dbReference>
<name>A0A843VKB8_COLES</name>
<evidence type="ECO:0000256" key="5">
    <source>
        <dbReference type="ARBA" id="ARBA00022692"/>
    </source>
</evidence>
<evidence type="ECO:0000256" key="10">
    <source>
        <dbReference type="ARBA" id="ARBA00022989"/>
    </source>
</evidence>
<evidence type="ECO:0000313" key="16">
    <source>
        <dbReference type="Proteomes" id="UP000652761"/>
    </source>
</evidence>
<comment type="subcellular location">
    <subcellularLocation>
        <location evidence="2">Membrane</location>
        <topology evidence="2">Multi-pass membrane protein</topology>
    </subcellularLocation>
</comment>
<keyword evidence="10" id="KW-1133">Transmembrane helix</keyword>
<dbReference type="UniPathway" id="UPA00143"/>
<evidence type="ECO:0000256" key="7">
    <source>
        <dbReference type="ARBA" id="ARBA00022771"/>
    </source>
</evidence>
<dbReference type="SMART" id="SM00184">
    <property type="entry name" value="RING"/>
    <property type="match status" value="1"/>
</dbReference>
<evidence type="ECO:0000256" key="8">
    <source>
        <dbReference type="ARBA" id="ARBA00022786"/>
    </source>
</evidence>
<comment type="caution">
    <text evidence="15">The sequence shown here is derived from an EMBL/GenBank/DDBJ whole genome shotgun (WGS) entry which is preliminary data.</text>
</comment>
<evidence type="ECO:0000313" key="15">
    <source>
        <dbReference type="EMBL" id="MQL95516.1"/>
    </source>
</evidence>
<keyword evidence="6" id="KW-0479">Metal-binding</keyword>
<organism evidence="15 16">
    <name type="scientific">Colocasia esculenta</name>
    <name type="common">Wild taro</name>
    <name type="synonym">Arum esculentum</name>
    <dbReference type="NCBI Taxonomy" id="4460"/>
    <lineage>
        <taxon>Eukaryota</taxon>
        <taxon>Viridiplantae</taxon>
        <taxon>Streptophyta</taxon>
        <taxon>Embryophyta</taxon>
        <taxon>Tracheophyta</taxon>
        <taxon>Spermatophyta</taxon>
        <taxon>Magnoliopsida</taxon>
        <taxon>Liliopsida</taxon>
        <taxon>Araceae</taxon>
        <taxon>Aroideae</taxon>
        <taxon>Colocasieae</taxon>
        <taxon>Colocasia</taxon>
    </lineage>
</organism>
<dbReference type="EC" id="2.3.2.27" evidence="3"/>
<evidence type="ECO:0000256" key="4">
    <source>
        <dbReference type="ARBA" id="ARBA00022679"/>
    </source>
</evidence>
<sequence length="262" mass="29005">MAGAVRELPPVAAVVEQGSCDLRLSSTYFALDAGYDGENPFVFCHLRIYVHRFAQDGRRLSLEIIPLDPCVWEASRLLSPQGAAEDQAVHASVVQAMECKGLQDRELDWVGRTLLGYAQDVAAWALRPGAAPLMSEVFAAIHVRLTAEEEDEEEEAEEEEEDDDDDEDDDYEEEEEDDDDDYGEGLPSSSSEEEADTKAEDDCGEAQPSEECCAICLKRMAGRKGRRWLSCAHSFHGGCIGIWLRRKLQCPLCRSQVTGPAS</sequence>
<evidence type="ECO:0000256" key="13">
    <source>
        <dbReference type="SAM" id="MobiDB-lite"/>
    </source>
</evidence>
<keyword evidence="11" id="KW-0472">Membrane</keyword>
<dbReference type="PANTHER" id="PTHR45977">
    <property type="entry name" value="TARGET OF ERK KINASE MPK-1"/>
    <property type="match status" value="1"/>
</dbReference>
<dbReference type="GO" id="GO:0006511">
    <property type="term" value="P:ubiquitin-dependent protein catabolic process"/>
    <property type="evidence" value="ECO:0007669"/>
    <property type="project" value="TreeGrafter"/>
</dbReference>
<dbReference type="GO" id="GO:0008270">
    <property type="term" value="F:zinc ion binding"/>
    <property type="evidence" value="ECO:0007669"/>
    <property type="project" value="UniProtKB-KW"/>
</dbReference>
<keyword evidence="4" id="KW-0808">Transferase</keyword>
<evidence type="ECO:0000256" key="9">
    <source>
        <dbReference type="ARBA" id="ARBA00022833"/>
    </source>
</evidence>
<dbReference type="GO" id="GO:0016567">
    <property type="term" value="P:protein ubiquitination"/>
    <property type="evidence" value="ECO:0007669"/>
    <property type="project" value="UniProtKB-UniPathway"/>
</dbReference>
<dbReference type="Proteomes" id="UP000652761">
    <property type="component" value="Unassembled WGS sequence"/>
</dbReference>
<keyword evidence="9" id="KW-0862">Zinc</keyword>
<dbReference type="PANTHER" id="PTHR45977:SF4">
    <property type="entry name" value="RING-TYPE DOMAIN-CONTAINING PROTEIN"/>
    <property type="match status" value="1"/>
</dbReference>
<dbReference type="GO" id="GO:0016020">
    <property type="term" value="C:membrane"/>
    <property type="evidence" value="ECO:0007669"/>
    <property type="project" value="UniProtKB-SubCell"/>
</dbReference>
<feature type="region of interest" description="Disordered" evidence="13">
    <location>
        <begin position="146"/>
        <end position="204"/>
    </location>
</feature>
<dbReference type="PROSITE" id="PS50089">
    <property type="entry name" value="ZF_RING_2"/>
    <property type="match status" value="1"/>
</dbReference>
<comment type="catalytic activity">
    <reaction evidence="1">
        <text>S-ubiquitinyl-[E2 ubiquitin-conjugating enzyme]-L-cysteine + [acceptor protein]-L-lysine = [E2 ubiquitin-conjugating enzyme]-L-cysteine + N(6)-ubiquitinyl-[acceptor protein]-L-lysine.</text>
        <dbReference type="EC" id="2.3.2.27"/>
    </reaction>
</comment>
<dbReference type="Pfam" id="PF13639">
    <property type="entry name" value="zf-RING_2"/>
    <property type="match status" value="1"/>
</dbReference>
<evidence type="ECO:0000256" key="11">
    <source>
        <dbReference type="ARBA" id="ARBA00023136"/>
    </source>
</evidence>
<keyword evidence="8" id="KW-0833">Ubl conjugation pathway</keyword>
<dbReference type="OrthoDB" id="4348522at2759"/>
<dbReference type="SUPFAM" id="SSF57850">
    <property type="entry name" value="RING/U-box"/>
    <property type="match status" value="1"/>
</dbReference>
<keyword evidence="7 12" id="KW-0863">Zinc-finger</keyword>
<feature type="domain" description="RING-type" evidence="14">
    <location>
        <begin position="213"/>
        <end position="254"/>
    </location>
</feature>
<dbReference type="GO" id="GO:0061630">
    <property type="term" value="F:ubiquitin protein ligase activity"/>
    <property type="evidence" value="ECO:0007669"/>
    <property type="project" value="UniProtKB-EC"/>
</dbReference>
<dbReference type="InterPro" id="IPR013083">
    <property type="entry name" value="Znf_RING/FYVE/PHD"/>
</dbReference>
<dbReference type="Gene3D" id="3.30.40.10">
    <property type="entry name" value="Zinc/RING finger domain, C3HC4 (zinc finger)"/>
    <property type="match status" value="1"/>
</dbReference>
<evidence type="ECO:0000256" key="6">
    <source>
        <dbReference type="ARBA" id="ARBA00022723"/>
    </source>
</evidence>
<reference evidence="15" key="1">
    <citation type="submission" date="2017-07" db="EMBL/GenBank/DDBJ databases">
        <title>Taro Niue Genome Assembly and Annotation.</title>
        <authorList>
            <person name="Atibalentja N."/>
            <person name="Keating K."/>
            <person name="Fields C.J."/>
        </authorList>
    </citation>
    <scope>NUCLEOTIDE SEQUENCE</scope>
    <source>
        <strain evidence="15">Niue_2</strain>
        <tissue evidence="15">Leaf</tissue>
    </source>
</reference>
<evidence type="ECO:0000256" key="3">
    <source>
        <dbReference type="ARBA" id="ARBA00012483"/>
    </source>
</evidence>
<evidence type="ECO:0000256" key="2">
    <source>
        <dbReference type="ARBA" id="ARBA00004141"/>
    </source>
</evidence>
<evidence type="ECO:0000259" key="14">
    <source>
        <dbReference type="PROSITE" id="PS50089"/>
    </source>
</evidence>
<feature type="compositionally biased region" description="Acidic residues" evidence="13">
    <location>
        <begin position="148"/>
        <end position="183"/>
    </location>
</feature>
<evidence type="ECO:0000256" key="12">
    <source>
        <dbReference type="PROSITE-ProRule" id="PRU00175"/>
    </source>
</evidence>
<gene>
    <name evidence="15" type="ORF">Taro_028173</name>
</gene>
<evidence type="ECO:0000256" key="1">
    <source>
        <dbReference type="ARBA" id="ARBA00000900"/>
    </source>
</evidence>
<keyword evidence="5" id="KW-0812">Transmembrane</keyword>